<feature type="domain" description="HTH luxR-type" evidence="4">
    <location>
        <begin position="6"/>
        <end position="71"/>
    </location>
</feature>
<dbReference type="PANTHER" id="PTHR44688:SF16">
    <property type="entry name" value="DNA-BINDING TRANSCRIPTIONAL ACTIVATOR DEVR_DOSR"/>
    <property type="match status" value="1"/>
</dbReference>
<evidence type="ECO:0000256" key="1">
    <source>
        <dbReference type="ARBA" id="ARBA00023015"/>
    </source>
</evidence>
<evidence type="ECO:0000313" key="6">
    <source>
        <dbReference type="Proteomes" id="UP000282378"/>
    </source>
</evidence>
<dbReference type="InterPro" id="IPR016032">
    <property type="entry name" value="Sig_transdc_resp-reg_C-effctor"/>
</dbReference>
<dbReference type="AlphaFoldDB" id="A0A3M2WI10"/>
<feature type="non-terminal residue" evidence="5">
    <location>
        <position position="1"/>
    </location>
</feature>
<dbReference type="SMART" id="SM00421">
    <property type="entry name" value="HTH_LUXR"/>
    <property type="match status" value="1"/>
</dbReference>
<gene>
    <name evidence="5" type="ORF">APX70_07330</name>
</gene>
<protein>
    <submittedName>
        <fullName evidence="5">LuxR family transcriptional regulator</fullName>
    </submittedName>
</protein>
<evidence type="ECO:0000256" key="3">
    <source>
        <dbReference type="ARBA" id="ARBA00023163"/>
    </source>
</evidence>
<dbReference type="GO" id="GO:0003677">
    <property type="term" value="F:DNA binding"/>
    <property type="evidence" value="ECO:0007669"/>
    <property type="project" value="UniProtKB-KW"/>
</dbReference>
<keyword evidence="3" id="KW-0804">Transcription</keyword>
<evidence type="ECO:0000256" key="2">
    <source>
        <dbReference type="ARBA" id="ARBA00023125"/>
    </source>
</evidence>
<dbReference type="Gene3D" id="1.10.10.10">
    <property type="entry name" value="Winged helix-like DNA-binding domain superfamily/Winged helix DNA-binding domain"/>
    <property type="match status" value="1"/>
</dbReference>
<dbReference type="Pfam" id="PF00196">
    <property type="entry name" value="GerE"/>
    <property type="match status" value="1"/>
</dbReference>
<dbReference type="InterPro" id="IPR036388">
    <property type="entry name" value="WH-like_DNA-bd_sf"/>
</dbReference>
<keyword evidence="2" id="KW-0238">DNA-binding</keyword>
<dbReference type="Proteomes" id="UP000282378">
    <property type="component" value="Unassembled WGS sequence"/>
</dbReference>
<dbReference type="SUPFAM" id="SSF46894">
    <property type="entry name" value="C-terminal effector domain of the bipartite response regulators"/>
    <property type="match status" value="1"/>
</dbReference>
<dbReference type="GO" id="GO:0006355">
    <property type="term" value="P:regulation of DNA-templated transcription"/>
    <property type="evidence" value="ECO:0007669"/>
    <property type="project" value="InterPro"/>
</dbReference>
<dbReference type="InterPro" id="IPR000792">
    <property type="entry name" value="Tscrpt_reg_LuxR_C"/>
</dbReference>
<organism evidence="5 6">
    <name type="scientific">Pseudomonas syringae pv. maculicola</name>
    <dbReference type="NCBI Taxonomy" id="59511"/>
    <lineage>
        <taxon>Bacteria</taxon>
        <taxon>Pseudomonadati</taxon>
        <taxon>Pseudomonadota</taxon>
        <taxon>Gammaproteobacteria</taxon>
        <taxon>Pseudomonadales</taxon>
        <taxon>Pseudomonadaceae</taxon>
        <taxon>Pseudomonas</taxon>
    </lineage>
</organism>
<reference evidence="5 6" key="1">
    <citation type="submission" date="2018-08" db="EMBL/GenBank/DDBJ databases">
        <title>Recombination of ecologically and evolutionarily significant loci maintains genetic cohesion in the Pseudomonas syringae species complex.</title>
        <authorList>
            <person name="Dillon M."/>
            <person name="Thakur S."/>
            <person name="Almeida R.N.D."/>
            <person name="Weir B.S."/>
            <person name="Guttman D.S."/>
        </authorList>
    </citation>
    <scope>NUCLEOTIDE SEQUENCE [LARGE SCALE GENOMIC DNA]</scope>
    <source>
        <strain evidence="5 6">88_10</strain>
    </source>
</reference>
<dbReference type="PRINTS" id="PR00038">
    <property type="entry name" value="HTHLUXR"/>
</dbReference>
<dbReference type="CDD" id="cd06170">
    <property type="entry name" value="LuxR_C_like"/>
    <property type="match status" value="1"/>
</dbReference>
<accession>A0A3M2WI10</accession>
<sequence>SVARGLKFSSRGLTLRELEVLQWARDGKTAWEISIIRDVSESTVKYHLKTIYSKLGVANRAQAVGEALCRV</sequence>
<feature type="non-terminal residue" evidence="5">
    <location>
        <position position="71"/>
    </location>
</feature>
<name>A0A3M2WI10_PSEYM</name>
<dbReference type="PROSITE" id="PS50043">
    <property type="entry name" value="HTH_LUXR_2"/>
    <property type="match status" value="1"/>
</dbReference>
<evidence type="ECO:0000313" key="5">
    <source>
        <dbReference type="EMBL" id="RML50845.1"/>
    </source>
</evidence>
<comment type="caution">
    <text evidence="5">The sequence shown here is derived from an EMBL/GenBank/DDBJ whole genome shotgun (WGS) entry which is preliminary data.</text>
</comment>
<proteinExistence type="predicted"/>
<dbReference type="PANTHER" id="PTHR44688">
    <property type="entry name" value="DNA-BINDING TRANSCRIPTIONAL ACTIVATOR DEVR_DOSR"/>
    <property type="match status" value="1"/>
</dbReference>
<dbReference type="EMBL" id="RBNL01003448">
    <property type="protein sequence ID" value="RML50845.1"/>
    <property type="molecule type" value="Genomic_DNA"/>
</dbReference>
<keyword evidence="1" id="KW-0805">Transcription regulation</keyword>
<evidence type="ECO:0000259" key="4">
    <source>
        <dbReference type="PROSITE" id="PS50043"/>
    </source>
</evidence>